<keyword evidence="1" id="KW-0812">Transmembrane</keyword>
<dbReference type="Proteomes" id="UP000198280">
    <property type="component" value="Unassembled WGS sequence"/>
</dbReference>
<gene>
    <name evidence="2" type="ORF">SAMN05216252_102527</name>
</gene>
<organism evidence="2 3">
    <name type="scientific">Actinacidiphila glaucinigra</name>
    <dbReference type="NCBI Taxonomy" id="235986"/>
    <lineage>
        <taxon>Bacteria</taxon>
        <taxon>Bacillati</taxon>
        <taxon>Actinomycetota</taxon>
        <taxon>Actinomycetes</taxon>
        <taxon>Kitasatosporales</taxon>
        <taxon>Streptomycetaceae</taxon>
        <taxon>Actinacidiphila</taxon>
    </lineage>
</organism>
<accession>A0A239BB98</accession>
<feature type="transmembrane region" description="Helical" evidence="1">
    <location>
        <begin position="34"/>
        <end position="54"/>
    </location>
</feature>
<protein>
    <submittedName>
        <fullName evidence="2">Uncharacterized protein</fullName>
    </submittedName>
</protein>
<evidence type="ECO:0000313" key="3">
    <source>
        <dbReference type="Proteomes" id="UP000198280"/>
    </source>
</evidence>
<dbReference type="OrthoDB" id="3824601at2"/>
<keyword evidence="1" id="KW-1133">Transmembrane helix</keyword>
<evidence type="ECO:0000256" key="1">
    <source>
        <dbReference type="SAM" id="Phobius"/>
    </source>
</evidence>
<reference evidence="2 3" key="1">
    <citation type="submission" date="2017-06" db="EMBL/GenBank/DDBJ databases">
        <authorList>
            <person name="Kim H.J."/>
            <person name="Triplett B.A."/>
        </authorList>
    </citation>
    <scope>NUCLEOTIDE SEQUENCE [LARGE SCALE GENOMIC DNA]</scope>
    <source>
        <strain evidence="2 3">CGMCC 4.1858</strain>
    </source>
</reference>
<feature type="transmembrane region" description="Helical" evidence="1">
    <location>
        <begin position="95"/>
        <end position="112"/>
    </location>
</feature>
<dbReference type="AlphaFoldDB" id="A0A239BB98"/>
<sequence>MSELNTPGELPRWRGRDAVRWAACRPAAWARPRWGALALAAAAAAAAVAAPEAFGAAHYGLAAVQLYWLLRLPGLTLVSAPVLAALLVWRVEPQAAVPAVAALLVCWGGARHRTGVRRRQRLLAANAAHGVRLPLPEPLAPLRRGLGGIASGLLLCAAAVPPQTRLLALAGVALLAAGVAARMRAGALRRGGQPVLRVLTREDEDARTWVFAADDHAGRRALFSCPVDPEPETPSGLRDDGLRPALLFGAPCEGAELLLLSADSEGGALVDRAAGPVRPA</sequence>
<name>A0A239BB98_9ACTN</name>
<keyword evidence="1" id="KW-0472">Membrane</keyword>
<evidence type="ECO:0000313" key="2">
    <source>
        <dbReference type="EMBL" id="SNS05265.1"/>
    </source>
</evidence>
<keyword evidence="3" id="KW-1185">Reference proteome</keyword>
<feature type="transmembrane region" description="Helical" evidence="1">
    <location>
        <begin position="66"/>
        <end position="89"/>
    </location>
</feature>
<dbReference type="EMBL" id="FZOF01000002">
    <property type="protein sequence ID" value="SNS05265.1"/>
    <property type="molecule type" value="Genomic_DNA"/>
</dbReference>
<proteinExistence type="predicted"/>
<dbReference type="RefSeq" id="WP_089222636.1">
    <property type="nucleotide sequence ID" value="NZ_FZOF01000002.1"/>
</dbReference>